<feature type="compositionally biased region" description="Polar residues" evidence="1">
    <location>
        <begin position="108"/>
        <end position="120"/>
    </location>
</feature>
<evidence type="ECO:0000256" key="2">
    <source>
        <dbReference type="SAM" id="Phobius"/>
    </source>
</evidence>
<evidence type="ECO:0000256" key="1">
    <source>
        <dbReference type="SAM" id="MobiDB-lite"/>
    </source>
</evidence>
<evidence type="ECO:0000313" key="3">
    <source>
        <dbReference type="EMBL" id="MEA5582042.1"/>
    </source>
</evidence>
<dbReference type="Proteomes" id="UP001302120">
    <property type="component" value="Unassembled WGS sequence"/>
</dbReference>
<feature type="transmembrane region" description="Helical" evidence="2">
    <location>
        <begin position="33"/>
        <end position="59"/>
    </location>
</feature>
<sequence length="131" mass="13886">MDEIVKKLASFGLPGVILVVMLAVSGAERHVAIPLILATLGGPFGMLGGLTVLGIVTLVGDYLAGYGIEALLTAVYKERSKEEPLSGIFKEIRELPISDELKHNLRSNITNSDKSESASTIPAIGPQTEEI</sequence>
<feature type="region of interest" description="Disordered" evidence="1">
    <location>
        <begin position="108"/>
        <end position="131"/>
    </location>
</feature>
<organism evidence="3 4">
    <name type="scientific">Nodularia harveyana UHCC-0300</name>
    <dbReference type="NCBI Taxonomy" id="2974287"/>
    <lineage>
        <taxon>Bacteria</taxon>
        <taxon>Bacillati</taxon>
        <taxon>Cyanobacteriota</taxon>
        <taxon>Cyanophyceae</taxon>
        <taxon>Nostocales</taxon>
        <taxon>Nodulariaceae</taxon>
        <taxon>Nodularia</taxon>
    </lineage>
</organism>
<dbReference type="EMBL" id="JAYGHG010000017">
    <property type="protein sequence ID" value="MEA5582042.1"/>
    <property type="molecule type" value="Genomic_DNA"/>
</dbReference>
<proteinExistence type="predicted"/>
<keyword evidence="2" id="KW-0472">Membrane</keyword>
<comment type="caution">
    <text evidence="3">The sequence shown here is derived from an EMBL/GenBank/DDBJ whole genome shotgun (WGS) entry which is preliminary data.</text>
</comment>
<accession>A0ABU5UES8</accession>
<gene>
    <name evidence="3" type="ORF">VB620_11895</name>
</gene>
<keyword evidence="4" id="KW-1185">Reference proteome</keyword>
<keyword evidence="2" id="KW-0812">Transmembrane</keyword>
<protein>
    <submittedName>
        <fullName evidence="3">Uncharacterized protein</fullName>
    </submittedName>
</protein>
<feature type="transmembrane region" description="Helical" evidence="2">
    <location>
        <begin position="7"/>
        <end position="27"/>
    </location>
</feature>
<keyword evidence="2" id="KW-1133">Transmembrane helix</keyword>
<dbReference type="RefSeq" id="WP_323196366.1">
    <property type="nucleotide sequence ID" value="NZ_JAYGHG010000017.1"/>
</dbReference>
<evidence type="ECO:0000313" key="4">
    <source>
        <dbReference type="Proteomes" id="UP001302120"/>
    </source>
</evidence>
<reference evidence="3 4" key="1">
    <citation type="submission" date="2023-12" db="EMBL/GenBank/DDBJ databases">
        <title>Baltic Sea Cyanobacteria.</title>
        <authorList>
            <person name="Delbaje E."/>
            <person name="Fewer D.P."/>
            <person name="Shishido T.K."/>
        </authorList>
    </citation>
    <scope>NUCLEOTIDE SEQUENCE [LARGE SCALE GENOMIC DNA]</scope>
    <source>
        <strain evidence="3 4">UHCC-0300</strain>
    </source>
</reference>
<name>A0ABU5UES8_9CYAN</name>